<feature type="compositionally biased region" description="Basic and acidic residues" evidence="14">
    <location>
        <begin position="648"/>
        <end position="658"/>
    </location>
</feature>
<dbReference type="InterPro" id="IPR036427">
    <property type="entry name" value="Bromodomain-like_sf"/>
</dbReference>
<evidence type="ECO:0000256" key="11">
    <source>
        <dbReference type="ARBA" id="ARBA00023242"/>
    </source>
</evidence>
<keyword evidence="8" id="KW-0862">Zinc</keyword>
<accession>Q4U8P1</accession>
<dbReference type="Proteomes" id="UP000001950">
    <property type="component" value="Chromosome 4"/>
</dbReference>
<dbReference type="EMBL" id="CR940353">
    <property type="protein sequence ID" value="CAI76812.1"/>
    <property type="molecule type" value="Genomic_DNA"/>
</dbReference>
<evidence type="ECO:0000256" key="4">
    <source>
        <dbReference type="ARBA" id="ARBA00022679"/>
    </source>
</evidence>
<evidence type="ECO:0000256" key="3">
    <source>
        <dbReference type="ARBA" id="ARBA00022603"/>
    </source>
</evidence>
<comment type="catalytic activity">
    <reaction evidence="12">
        <text>L-lysyl(4)-[histone H3] + 3 S-adenosyl-L-methionine = N(6),N(6),N(6)-trimethyl-L-lysyl(4)-[histone H3] + 3 S-adenosyl-L-homocysteine + 3 H(+)</text>
        <dbReference type="Rhea" id="RHEA:60260"/>
        <dbReference type="Rhea" id="RHEA-COMP:15537"/>
        <dbReference type="Rhea" id="RHEA-COMP:15547"/>
        <dbReference type="ChEBI" id="CHEBI:15378"/>
        <dbReference type="ChEBI" id="CHEBI:29969"/>
        <dbReference type="ChEBI" id="CHEBI:57856"/>
        <dbReference type="ChEBI" id="CHEBI:59789"/>
        <dbReference type="ChEBI" id="CHEBI:61961"/>
        <dbReference type="EC" id="2.1.1.354"/>
    </reaction>
</comment>
<organism evidence="17 18">
    <name type="scientific">Theileria annulata</name>
    <dbReference type="NCBI Taxonomy" id="5874"/>
    <lineage>
        <taxon>Eukaryota</taxon>
        <taxon>Sar</taxon>
        <taxon>Alveolata</taxon>
        <taxon>Apicomplexa</taxon>
        <taxon>Aconoidasida</taxon>
        <taxon>Piroplasmida</taxon>
        <taxon>Theileriidae</taxon>
        <taxon>Theileria</taxon>
    </lineage>
</organism>
<dbReference type="PROSITE" id="PS50014">
    <property type="entry name" value="BROMODOMAIN_2"/>
    <property type="match status" value="1"/>
</dbReference>
<evidence type="ECO:0000313" key="17">
    <source>
        <dbReference type="EMBL" id="CAI76812.1"/>
    </source>
</evidence>
<keyword evidence="10 13" id="KW-0103">Bromodomain</keyword>
<protein>
    <recommendedName>
        <fullName evidence="2">[histone H3]-lysine(4) N-trimethyltransferase</fullName>
        <ecNumber evidence="2">2.1.1.354</ecNumber>
    </recommendedName>
</protein>
<dbReference type="InterPro" id="IPR001487">
    <property type="entry name" value="Bromodomain"/>
</dbReference>
<keyword evidence="18" id="KW-1185">Reference proteome</keyword>
<dbReference type="RefSeq" id="XP_953437.1">
    <property type="nucleotide sequence ID" value="XM_948344.1"/>
</dbReference>
<feature type="compositionally biased region" description="Basic and acidic residues" evidence="14">
    <location>
        <begin position="3421"/>
        <end position="3438"/>
    </location>
</feature>
<dbReference type="Gene3D" id="1.20.920.10">
    <property type="entry name" value="Bromodomain-like"/>
    <property type="match status" value="1"/>
</dbReference>
<dbReference type="InterPro" id="IPR046341">
    <property type="entry name" value="SET_dom_sf"/>
</dbReference>
<feature type="compositionally biased region" description="Acidic residues" evidence="14">
    <location>
        <begin position="2800"/>
        <end position="2813"/>
    </location>
</feature>
<feature type="compositionally biased region" description="Basic and acidic residues" evidence="14">
    <location>
        <begin position="145"/>
        <end position="170"/>
    </location>
</feature>
<feature type="compositionally biased region" description="Basic and acidic residues" evidence="14">
    <location>
        <begin position="2814"/>
        <end position="2829"/>
    </location>
</feature>
<sequence>MAEIETDGSAKEVEVNNIKPHGNLKNTNNHEPLEETTNTINTNGITNQINKKKGSLKNEGIPRELLGLCIDMDWCKKSGIEEQTNGFNINHGKGSDYYQHNKEVVKHNENEDDTKVDVNADKQPILIENDNLLTQNVDEITSSKNKQERARINNSENKKEETSKEIDRVNKTKTKVIKRNSRSVSPKDSKTKKDTINVEHKPDSDSPEGQNKKEKKVVQSKKALESQKINKLKETFMALNKYPFKKETKLKSKDCIVFWKMKSDMDETLGSLENSKDKFDMSNFHIYKGLFVVDKVSESNEVTFDPVNEVNKNITSKYIDIKDKTTKNSSTSGSPGVKFEDSVVSCFLFEDLALYWSGNSVLLCLLFIKVEEGLYTFKSKNKNDSSKAIKSKKASRLCCNISARDPRKFKNDGAEKSETCPNNDYWCIIFEIIEEVVNPYLFRVTDPNLIRPYNPKLFKKNPTINKILRNIIMCNLNMIGPEGEEQVNDKLEELKVQFCNVDKEIPQTFDNSNCLTCLLVVQFLTSNSQYWPSKPKTPSRVKSSNSYVSFKVSNILNQKPVEEISKNENKVEQKMTPKLTVSKGVVKENVPQVELIEENVEEGLFVDSIHRITRRMVKELKYSDIIPDYPEVKKIKTESNPKRPATTSEDKESYEEQPKKKKLIQTNQIPKIEKITSVTQKLIQITDIASGFQILGFLIKYSPIDKDPMTKKGREWNYGVVKYWEPKYKSFFIHSLREELIQTGSELQMYIKLLENTENKYSDSVTWIHSQAYFILGIGEYPVFNRTSKKNLVDKINEGNQETTPICKVCNNKILLMRRDFSKIPRNSQTEVDEEMLLCDFIEELQTTYDYPNYLFRNPAHSTVLALRELEQIGFKKIIRILESNMDITKILLGKYQREFMPLYNKTTLYLCIKLIWWFRKHCNIRETLNSKSKINLIYWGFKCVTCGNHYHAKCLMYQHLRKMPPDLNKENVTNRTNRHKTFCKNFRVVSNMRTSYYSNENLYETTDFKMDIEQDFEKYYVEEVSNKEDENLMEESELVENNINGIRNEEIQPKKNKEKYVYYPFLDSTLESQEWSCPECRTCMYCCEPIRGRSYISRLNYSYGFTDTLMKSYKQFPPCFEQKLDQLQRNCLQTEKIKDVVCVSCSISAHRSCCYPMVPNLLFIESWKCDYCTQCISCGYRDHNTADYLNWGLFFFFCLKCWELLERSNYCGICYKVWTHFDGSSQKWVQCEGCKLWIHIECDDLARLITDCPSSRNQNYRCCICRSEDKMFRCTKALEQIFIVDKLNQFRYPVSPTFVTYWRLVTKPMNLVTLFTKLESFKYKSVYEFIFDVFLIPYNAKMVNMPNTKIYKFAIIFERKCRQIISSIMQITDSEITVIMDNGTSGGNVISREKKLLTSETLEQMQVESVEEQKEVNKEVESETIINVKNDKTTEVSSKSEEHKMLSAFTELKNKVAKFNLTFEYLLSCILNMDVNIQDNTDNSYVDVSGMKNVVQHSSSNGYEDVPPISFTEISKLLHPHVPCGLTFSVVSVVSVFSPKFIIPPTFSSSEDFENLVKSKKLITLNKNKPKNPYLMSLMKFKGKNLGEFYLDTQEQLDKMSETLFKYGFIGTLDACVMCGSMAFQSYMIYCENCAEPMHYYCAGYIFPPEYLEYTKLKCALCSRCERCEVEIQSNHPYELSNLMDYKFGEALGLIPTVITNIVLHSAQVIADAANSMMAQTSQNKENYEFNNTAVKYGTFLDGRFMVTHTGEISINLDKELQEKIYHPLNSVKCITCGKSTHLNCIRILRPPNPNILEKLNERNSERSVTKDRCGLESGQLYKNLTESRDENHYINTMKSIQNNLKSSKFSLMKDCQELDYSNVNLVKGSDSSTNQAMSALKNLSLCMKVMDNLNASVYLENLKSAEAEVTQNPKSQQDFRTNKLLNSDPKSVSGGKSVPGSFNNVNSTTYFENLSYFSTFVSNNMCNGNEANSMNKNENLTMGEDGGYDNVDVRREGENINEQKNGITEPRTVSECTNSSFFSYAEILKAFEEYSQEEYLQREKEDIDSDFNIPLNLSWEFDGSGVFSCSKRCANKYHNLNNIRFPQESLYSNSLLTQFDSLQQCYKLVEVENETAQYHLKTILNNFEQEDEFDRLDGTEGLTGVRIRNRCIMCGKLVKNITSSKEQDGSEVVVYYLPQNTGVWALCVKCEAYSNYLENICSEVASKDEQKTKIEEMKNTALDTMTSDDFMTLMSSARNWILMSQHSINYIMTVLDALCPSMFENIVLRGIVYDFLIDGDHSEIYPHLYNTFINSPMTSITFTECRDSIIKYQGINGLMDSDMSNDFNNTSENSVDCVLESNCDVEEKMDRKSISLKLSYRVMISKYIQYVVRSTRFFGVYKDLLSYKMLLRKLGFLEKNKLCYEYSTMTANFMVMKLKKLFNQIISGELQKDEITIRLNKKYPYMRKHLAYLIYNGNISLYKQLEISENPNKLTKFIENINEPNDNINDNLNIKEYVNMEKDIKSPSWILGKIGYEAEGILKILQEFVKFSNLSAKNNKEGGAKKTNNAYKKLFIQPRGYQSRINATSEVPKSNEDLFYSEFTKKSDSNLTISSLCDSLKMAMEKLMAESKMEEMEEYLTKLIGSSYLVDLVSARAITGDLIIKEVTGSEKLYTDFGDSEDKIIKPAMCYHLRSKQQNVFTSSSGDGGNDQNEEQMRLEACCLCGIEENTLLRGCLVPWRNGFVHSECILWSLNDVYCARTYNYNYDNFYTLFEFNQVEIPQIENPDKKKKSTLVGDNFQQTDLEDYETASQPSENSDSEEDMLDFEYDTEDSRRPSELYESKPEEMVDSTLENEKPELVVESDKMEQTMENMDLGKTTVDEVAVGETNNDEINVDEVMVCETNVGETMVHEVNNDETNVDETNVDETNVGETILDETNVDDSTFDEEENNLGSEMMPEQANINLMYMPVLPPVQVPDSLVEMTYKASRLTTCQWCNMKGATVTCAGYNCKISFHLCCAMVASSKLVHSIMERDNPEDEFQVKVFPIKMFYTRRKVWCAACFDFITENVKSYHIKSLMNLKKSDVKSFLCLEGMSPNATRIVFRQTLQSVRIVPRTLDYKKLEIFMSWTSSTYKIIKSSYNQTMYNHQLEPEVTNFITDILKPDPLPDNPNKINTDYDYRNKYFLYGSDKQATSVFSVKVPFLWYDGGVTHNLWRIGTLTIINIGDALMQDRNGTLYPIGFTSVKRFWNTNYYKEKTETTDDIDRYTDGFMENNDSNLNQLFLNHKSTFNSSFDYKKHIGKETRSYYLFSVRSLEGEPFFTIDLVSNPKTQLPNVRLCQGRDLYKTYNAFKEIINARTLDMPPEAFFGLNLHIVLQQIRFDLCCTMMHRTTQFCKITAFKQSVLGSRLSNFDLNLRLGEPMVNLPYKLNRSIISEHLSKDSREREQTSDLLETRNNRSRSRKQYDLSNTSTQYRYLLSIPPENRLDVKPSVIHGLGLFATENIPAGEPVVEYVGELIRDVVGDQREEFYSEGQGGDGSCYMFRLDDQYIVDATRKGNMSRFINHSCDPNCLCRIITCENGMKHIVVFAKSELSPGDEVTYDYQVTIQFKILS</sequence>
<reference evidence="17 18" key="1">
    <citation type="journal article" date="2005" name="Science">
        <title>Genome of the host-cell transforming parasite Theileria annulata compared with T. parva.</title>
        <authorList>
            <person name="Pain A."/>
            <person name="Renauld H."/>
            <person name="Berriman M."/>
            <person name="Murphy L."/>
            <person name="Yeats C.A."/>
            <person name="Weir W."/>
            <person name="Kerhornou A."/>
            <person name="Aslett M."/>
            <person name="Bishop R."/>
            <person name="Bouchier C."/>
            <person name="Cochet M."/>
            <person name="Coulson R.M.R."/>
            <person name="Cronin A."/>
            <person name="de Villiers E.P."/>
            <person name="Fraser A."/>
            <person name="Fosker N."/>
            <person name="Gardner M."/>
            <person name="Goble A."/>
            <person name="Griffiths-Jones S."/>
            <person name="Harris D.E."/>
            <person name="Katzer F."/>
            <person name="Larke N."/>
            <person name="Lord A."/>
            <person name="Maser P."/>
            <person name="McKellar S."/>
            <person name="Mooney P."/>
            <person name="Morton F."/>
            <person name="Nene V."/>
            <person name="O'Neil S."/>
            <person name="Price C."/>
            <person name="Quail M.A."/>
            <person name="Rabbinowitsch E."/>
            <person name="Rawlings N.D."/>
            <person name="Rutter S."/>
            <person name="Saunders D."/>
            <person name="Seeger K."/>
            <person name="Shah T."/>
            <person name="Squares R."/>
            <person name="Squares S."/>
            <person name="Tivey A."/>
            <person name="Walker A.R."/>
            <person name="Woodward J."/>
            <person name="Dobbelaere D.A.E."/>
            <person name="Langsley G."/>
            <person name="Rajandream M.A."/>
            <person name="McKeever D."/>
            <person name="Shiels B."/>
            <person name="Tait A."/>
            <person name="Barrell B.G."/>
            <person name="Hall N."/>
        </authorList>
    </citation>
    <scope>NUCLEOTIDE SEQUENCE [LARGE SCALE GENOMIC DNA]</scope>
    <source>
        <strain evidence="18">Ankara</strain>
    </source>
</reference>
<keyword evidence="7" id="KW-0863">Zinc-finger</keyword>
<evidence type="ECO:0000259" key="15">
    <source>
        <dbReference type="PROSITE" id="PS50014"/>
    </source>
</evidence>
<dbReference type="CDD" id="cd10518">
    <property type="entry name" value="SET_SETD1-like"/>
    <property type="match status" value="1"/>
</dbReference>
<dbReference type="SMART" id="SM00297">
    <property type="entry name" value="BROMO"/>
    <property type="match status" value="1"/>
</dbReference>
<proteinExistence type="predicted"/>
<dbReference type="InterPro" id="IPR044570">
    <property type="entry name" value="Set1-like"/>
</dbReference>
<evidence type="ECO:0000256" key="12">
    <source>
        <dbReference type="ARBA" id="ARBA00047571"/>
    </source>
</evidence>
<dbReference type="InterPro" id="IPR001214">
    <property type="entry name" value="SET_dom"/>
</dbReference>
<evidence type="ECO:0000256" key="6">
    <source>
        <dbReference type="ARBA" id="ARBA00022723"/>
    </source>
</evidence>
<dbReference type="KEGG" id="tan:TA09890"/>
<dbReference type="OMA" id="CTQCISC"/>
<dbReference type="PROSITE" id="PS50280">
    <property type="entry name" value="SET"/>
    <property type="match status" value="1"/>
</dbReference>
<dbReference type="VEuPathDB" id="PiroplasmaDB:TA09890"/>
<dbReference type="Pfam" id="PF00439">
    <property type="entry name" value="Bromodomain"/>
    <property type="match status" value="1"/>
</dbReference>
<evidence type="ECO:0000256" key="10">
    <source>
        <dbReference type="ARBA" id="ARBA00023117"/>
    </source>
</evidence>
<dbReference type="GO" id="GO:0048188">
    <property type="term" value="C:Set1C/COMPASS complex"/>
    <property type="evidence" value="ECO:0007669"/>
    <property type="project" value="TreeGrafter"/>
</dbReference>
<dbReference type="eggNOG" id="KOG1084">
    <property type="taxonomic scope" value="Eukaryota"/>
</dbReference>
<evidence type="ECO:0000256" key="13">
    <source>
        <dbReference type="PROSITE-ProRule" id="PRU00035"/>
    </source>
</evidence>
<dbReference type="GeneID" id="3863102"/>
<keyword evidence="5" id="KW-0949">S-adenosyl-L-methionine</keyword>
<feature type="compositionally biased region" description="Basic residues" evidence="14">
    <location>
        <begin position="171"/>
        <end position="181"/>
    </location>
</feature>
<keyword evidence="4" id="KW-0808">Transferase</keyword>
<dbReference type="GO" id="GO:0008270">
    <property type="term" value="F:zinc ion binding"/>
    <property type="evidence" value="ECO:0007669"/>
    <property type="project" value="UniProtKB-KW"/>
</dbReference>
<feature type="region of interest" description="Disordered" evidence="14">
    <location>
        <begin position="1"/>
        <end position="46"/>
    </location>
</feature>
<evidence type="ECO:0000256" key="14">
    <source>
        <dbReference type="SAM" id="MobiDB-lite"/>
    </source>
</evidence>
<dbReference type="GO" id="GO:0140999">
    <property type="term" value="F:histone H3K4 trimethyltransferase activity"/>
    <property type="evidence" value="ECO:0007669"/>
    <property type="project" value="UniProtKB-EC"/>
</dbReference>
<dbReference type="SMART" id="SM00317">
    <property type="entry name" value="SET"/>
    <property type="match status" value="1"/>
</dbReference>
<evidence type="ECO:0000256" key="8">
    <source>
        <dbReference type="ARBA" id="ARBA00022833"/>
    </source>
</evidence>
<dbReference type="PANTHER" id="PTHR45814">
    <property type="entry name" value="HISTONE-LYSINE N-METHYLTRANSFERASE SETD1"/>
    <property type="match status" value="1"/>
</dbReference>
<keyword evidence="3" id="KW-0489">Methyltransferase</keyword>
<evidence type="ECO:0000256" key="9">
    <source>
        <dbReference type="ARBA" id="ARBA00022853"/>
    </source>
</evidence>
<evidence type="ECO:0000256" key="1">
    <source>
        <dbReference type="ARBA" id="ARBA00004123"/>
    </source>
</evidence>
<dbReference type="Pfam" id="PF00856">
    <property type="entry name" value="SET"/>
    <property type="match status" value="1"/>
</dbReference>
<feature type="compositionally biased region" description="Low complexity" evidence="14">
    <location>
        <begin position="36"/>
        <end position="46"/>
    </location>
</feature>
<evidence type="ECO:0000313" key="18">
    <source>
        <dbReference type="Proteomes" id="UP000001950"/>
    </source>
</evidence>
<name>Q4U8P1_THEAN</name>
<dbReference type="Gene3D" id="3.30.40.10">
    <property type="entry name" value="Zinc/RING finger domain, C3HC4 (zinc finger)"/>
    <property type="match status" value="2"/>
</dbReference>
<evidence type="ECO:0000256" key="5">
    <source>
        <dbReference type="ARBA" id="ARBA00022691"/>
    </source>
</evidence>
<dbReference type="InParanoid" id="Q4U8P1"/>
<dbReference type="Gene3D" id="2.170.270.10">
    <property type="entry name" value="SET domain"/>
    <property type="match status" value="1"/>
</dbReference>
<dbReference type="SMART" id="SM00249">
    <property type="entry name" value="PHD"/>
    <property type="match status" value="3"/>
</dbReference>
<feature type="domain" description="SET" evidence="16">
    <location>
        <begin position="3466"/>
        <end position="3586"/>
    </location>
</feature>
<feature type="compositionally biased region" description="Basic and acidic residues" evidence="14">
    <location>
        <begin position="185"/>
        <end position="204"/>
    </location>
</feature>
<keyword evidence="11" id="KW-0539">Nucleus</keyword>
<dbReference type="OrthoDB" id="308383at2759"/>
<evidence type="ECO:0000256" key="2">
    <source>
        <dbReference type="ARBA" id="ARBA00012182"/>
    </source>
</evidence>
<feature type="region of interest" description="Disordered" evidence="14">
    <location>
        <begin position="2783"/>
        <end position="2834"/>
    </location>
</feature>
<feature type="domain" description="Bromo" evidence="15">
    <location>
        <begin position="1302"/>
        <end position="1352"/>
    </location>
</feature>
<dbReference type="STRING" id="5874.Q4U8P1"/>
<gene>
    <name evidence="17" type="ORF">TA09890</name>
</gene>
<keyword evidence="9" id="KW-0156">Chromatin regulator</keyword>
<dbReference type="EC" id="2.1.1.354" evidence="2"/>
<dbReference type="InterPro" id="IPR001965">
    <property type="entry name" value="Znf_PHD"/>
</dbReference>
<dbReference type="CDD" id="cd04369">
    <property type="entry name" value="Bromodomain"/>
    <property type="match status" value="1"/>
</dbReference>
<dbReference type="PANTHER" id="PTHR45814:SF2">
    <property type="entry name" value="HISTONE-LYSINE N-METHYLTRANSFERASE SETD1"/>
    <property type="match status" value="1"/>
</dbReference>
<feature type="region of interest" description="Disordered" evidence="14">
    <location>
        <begin position="140"/>
        <end position="222"/>
    </location>
</feature>
<feature type="region of interest" description="Disordered" evidence="14">
    <location>
        <begin position="3421"/>
        <end position="3447"/>
    </location>
</feature>
<comment type="subcellular location">
    <subcellularLocation>
        <location evidence="1">Nucleus</location>
    </subcellularLocation>
</comment>
<evidence type="ECO:0000256" key="7">
    <source>
        <dbReference type="ARBA" id="ARBA00022771"/>
    </source>
</evidence>
<keyword evidence="6" id="KW-0479">Metal-binding</keyword>
<dbReference type="GO" id="GO:0032259">
    <property type="term" value="P:methylation"/>
    <property type="evidence" value="ECO:0007669"/>
    <property type="project" value="UniProtKB-KW"/>
</dbReference>
<evidence type="ECO:0000259" key="16">
    <source>
        <dbReference type="PROSITE" id="PS50280"/>
    </source>
</evidence>
<feature type="region of interest" description="Disordered" evidence="14">
    <location>
        <begin position="635"/>
        <end position="662"/>
    </location>
</feature>
<dbReference type="SUPFAM" id="SSF47370">
    <property type="entry name" value="Bromodomain"/>
    <property type="match status" value="1"/>
</dbReference>
<dbReference type="SUPFAM" id="SSF82199">
    <property type="entry name" value="SET domain"/>
    <property type="match status" value="1"/>
</dbReference>
<dbReference type="InterPro" id="IPR013083">
    <property type="entry name" value="Znf_RING/FYVE/PHD"/>
</dbReference>